<evidence type="ECO:0000313" key="17">
    <source>
        <dbReference type="Proteomes" id="UP001597227"/>
    </source>
</evidence>
<dbReference type="RefSeq" id="WP_388036303.1">
    <property type="nucleotide sequence ID" value="NZ_JBHUEK010000008.1"/>
</dbReference>
<dbReference type="InterPro" id="IPR036097">
    <property type="entry name" value="HisK_dim/P_sf"/>
</dbReference>
<evidence type="ECO:0000256" key="12">
    <source>
        <dbReference type="ARBA" id="ARBA00023012"/>
    </source>
</evidence>
<dbReference type="CDD" id="cd00082">
    <property type="entry name" value="HisKA"/>
    <property type="match status" value="1"/>
</dbReference>
<dbReference type="PANTHER" id="PTHR43065:SF10">
    <property type="entry name" value="PEROXIDE STRESS-ACTIVATED HISTIDINE KINASE MAK3"/>
    <property type="match status" value="1"/>
</dbReference>
<feature type="domain" description="Histidine kinase" evidence="15">
    <location>
        <begin position="293"/>
        <end position="500"/>
    </location>
</feature>
<keyword evidence="8" id="KW-0547">Nucleotide-binding</keyword>
<evidence type="ECO:0000256" key="3">
    <source>
        <dbReference type="ARBA" id="ARBA00012438"/>
    </source>
</evidence>
<dbReference type="InterPro" id="IPR033479">
    <property type="entry name" value="dCache_1"/>
</dbReference>
<name>A0ABW4MJV3_9BACI</name>
<dbReference type="EC" id="2.7.13.3" evidence="3"/>
<protein>
    <recommendedName>
        <fullName evidence="3">histidine kinase</fullName>
        <ecNumber evidence="3">2.7.13.3</ecNumber>
    </recommendedName>
</protein>
<accession>A0ABW4MJV3</accession>
<dbReference type="InterPro" id="IPR003594">
    <property type="entry name" value="HATPase_dom"/>
</dbReference>
<comment type="subcellular location">
    <subcellularLocation>
        <location evidence="2">Cell membrane</location>
        <topology evidence="2">Multi-pass membrane protein</topology>
    </subcellularLocation>
</comment>
<keyword evidence="9" id="KW-0418">Kinase</keyword>
<dbReference type="SUPFAM" id="SSF103190">
    <property type="entry name" value="Sensory domain-like"/>
    <property type="match status" value="1"/>
</dbReference>
<evidence type="ECO:0000256" key="8">
    <source>
        <dbReference type="ARBA" id="ARBA00022741"/>
    </source>
</evidence>
<organism evidence="16 17">
    <name type="scientific">Fredinandcohnia salidurans</name>
    <dbReference type="NCBI Taxonomy" id="2595041"/>
    <lineage>
        <taxon>Bacteria</taxon>
        <taxon>Bacillati</taxon>
        <taxon>Bacillota</taxon>
        <taxon>Bacilli</taxon>
        <taxon>Bacillales</taxon>
        <taxon>Bacillaceae</taxon>
        <taxon>Fredinandcohnia</taxon>
    </lineage>
</organism>
<comment type="catalytic activity">
    <reaction evidence="1">
        <text>ATP + protein L-histidine = ADP + protein N-phospho-L-histidine.</text>
        <dbReference type="EC" id="2.7.13.3"/>
    </reaction>
</comment>
<evidence type="ECO:0000256" key="1">
    <source>
        <dbReference type="ARBA" id="ARBA00000085"/>
    </source>
</evidence>
<evidence type="ECO:0000256" key="9">
    <source>
        <dbReference type="ARBA" id="ARBA00022777"/>
    </source>
</evidence>
<keyword evidence="17" id="KW-1185">Reference proteome</keyword>
<dbReference type="InterPro" id="IPR036890">
    <property type="entry name" value="HATPase_C_sf"/>
</dbReference>
<evidence type="ECO:0000256" key="10">
    <source>
        <dbReference type="ARBA" id="ARBA00022840"/>
    </source>
</evidence>
<evidence type="ECO:0000256" key="13">
    <source>
        <dbReference type="ARBA" id="ARBA00023136"/>
    </source>
</evidence>
<keyword evidence="12" id="KW-0902">Two-component regulatory system</keyword>
<dbReference type="Gene3D" id="3.30.450.20">
    <property type="entry name" value="PAS domain"/>
    <property type="match status" value="2"/>
</dbReference>
<dbReference type="InterPro" id="IPR005467">
    <property type="entry name" value="His_kinase_dom"/>
</dbReference>
<keyword evidence="5" id="KW-0597">Phosphoprotein</keyword>
<evidence type="ECO:0000256" key="7">
    <source>
        <dbReference type="ARBA" id="ARBA00022692"/>
    </source>
</evidence>
<keyword evidence="6" id="KW-0808">Transferase</keyword>
<dbReference type="Pfam" id="PF02743">
    <property type="entry name" value="dCache_1"/>
    <property type="match status" value="1"/>
</dbReference>
<dbReference type="Gene3D" id="3.30.565.10">
    <property type="entry name" value="Histidine kinase-like ATPase, C-terminal domain"/>
    <property type="match status" value="1"/>
</dbReference>
<sequence>MRIKSNVLKNILVYLIIVILPTTVGSILFANHHYNTAILNQTAKTKEMVNFQSSYIDRFIGETIASTETLGIVFENKNSNEEIKNMLHSIHKKDDRFSGLYWANPNGDIVVSTLDLDKKVNISYREYFQQALQTKKTVISPGHKGSITGRFIVTIATPVLKSNEVKGVVLFSLRLDYLENVMKVLAPDEILRVIDSTGQELITTNLDSHSLDSDIILTELTNVNWTVEAWPRTTLTNKKVFILNSVIFSGILLILTHILFLLGKYLLLRRQTIREREENELQKLELVGTLAASSAHEIKNPLTGVKGLIQLLSEKHKDPNDQFYFSVIQQEITRINDIVNEFLILGKPTADKRKSYDMNDIVKEVQPIIQSETNLYNVEFDLQLSETPLHIMCSNDNIKQVVLNLSKNAIESMQADGGKLSISIQKEGQSCLLSITDTGVGIPKHILSKVYTPFFTNKDTGTGLGLVICKRIVNMYHGTINIESVEGKGTTVQVHIPLHED</sequence>
<feature type="transmembrane region" description="Helical" evidence="14">
    <location>
        <begin position="241"/>
        <end position="267"/>
    </location>
</feature>
<dbReference type="Pfam" id="PF00512">
    <property type="entry name" value="HisKA"/>
    <property type="match status" value="1"/>
</dbReference>
<dbReference type="InterPro" id="IPR003661">
    <property type="entry name" value="HisK_dim/P_dom"/>
</dbReference>
<keyword evidence="13 14" id="KW-0472">Membrane</keyword>
<dbReference type="Proteomes" id="UP001597227">
    <property type="component" value="Unassembled WGS sequence"/>
</dbReference>
<dbReference type="PROSITE" id="PS50109">
    <property type="entry name" value="HIS_KIN"/>
    <property type="match status" value="1"/>
</dbReference>
<evidence type="ECO:0000259" key="15">
    <source>
        <dbReference type="PROSITE" id="PS50109"/>
    </source>
</evidence>
<dbReference type="CDD" id="cd12914">
    <property type="entry name" value="PDC1_DGC_like"/>
    <property type="match status" value="1"/>
</dbReference>
<dbReference type="GO" id="GO:0005524">
    <property type="term" value="F:ATP binding"/>
    <property type="evidence" value="ECO:0007669"/>
    <property type="project" value="UniProtKB-KW"/>
</dbReference>
<keyword evidence="7 14" id="KW-0812">Transmembrane</keyword>
<dbReference type="SMART" id="SM00388">
    <property type="entry name" value="HisKA"/>
    <property type="match status" value="1"/>
</dbReference>
<keyword evidence="10 16" id="KW-0067">ATP-binding</keyword>
<dbReference type="PRINTS" id="PR00344">
    <property type="entry name" value="BCTRLSENSOR"/>
</dbReference>
<evidence type="ECO:0000256" key="5">
    <source>
        <dbReference type="ARBA" id="ARBA00022553"/>
    </source>
</evidence>
<feature type="transmembrane region" description="Helical" evidence="14">
    <location>
        <begin position="12"/>
        <end position="30"/>
    </location>
</feature>
<reference evidence="17" key="1">
    <citation type="journal article" date="2019" name="Int. J. Syst. Evol. Microbiol.">
        <title>The Global Catalogue of Microorganisms (GCM) 10K type strain sequencing project: providing services to taxonomists for standard genome sequencing and annotation.</title>
        <authorList>
            <consortium name="The Broad Institute Genomics Platform"/>
            <consortium name="The Broad Institute Genome Sequencing Center for Infectious Disease"/>
            <person name="Wu L."/>
            <person name="Ma J."/>
        </authorList>
    </citation>
    <scope>NUCLEOTIDE SEQUENCE [LARGE SCALE GENOMIC DNA]</scope>
    <source>
        <strain evidence="17">CCUG 15531</strain>
    </source>
</reference>
<gene>
    <name evidence="16" type="ORF">ACFSFW_06475</name>
</gene>
<comment type="caution">
    <text evidence="16">The sequence shown here is derived from an EMBL/GenBank/DDBJ whole genome shotgun (WGS) entry which is preliminary data.</text>
</comment>
<dbReference type="InterPro" id="IPR004358">
    <property type="entry name" value="Sig_transdc_His_kin-like_C"/>
</dbReference>
<evidence type="ECO:0000256" key="11">
    <source>
        <dbReference type="ARBA" id="ARBA00022989"/>
    </source>
</evidence>
<proteinExistence type="predicted"/>
<evidence type="ECO:0000256" key="4">
    <source>
        <dbReference type="ARBA" id="ARBA00022475"/>
    </source>
</evidence>
<dbReference type="SMART" id="SM00387">
    <property type="entry name" value="HATPase_c"/>
    <property type="match status" value="1"/>
</dbReference>
<evidence type="ECO:0000313" key="16">
    <source>
        <dbReference type="EMBL" id="MFD1778307.1"/>
    </source>
</evidence>
<keyword evidence="11 14" id="KW-1133">Transmembrane helix</keyword>
<evidence type="ECO:0000256" key="14">
    <source>
        <dbReference type="SAM" id="Phobius"/>
    </source>
</evidence>
<dbReference type="SUPFAM" id="SSF47384">
    <property type="entry name" value="Homodimeric domain of signal transducing histidine kinase"/>
    <property type="match status" value="1"/>
</dbReference>
<dbReference type="PANTHER" id="PTHR43065">
    <property type="entry name" value="SENSOR HISTIDINE KINASE"/>
    <property type="match status" value="1"/>
</dbReference>
<evidence type="ECO:0000256" key="6">
    <source>
        <dbReference type="ARBA" id="ARBA00022679"/>
    </source>
</evidence>
<dbReference type="InterPro" id="IPR029151">
    <property type="entry name" value="Sensor-like_sf"/>
</dbReference>
<keyword evidence="4" id="KW-1003">Cell membrane</keyword>
<dbReference type="SUPFAM" id="SSF55874">
    <property type="entry name" value="ATPase domain of HSP90 chaperone/DNA topoisomerase II/histidine kinase"/>
    <property type="match status" value="1"/>
</dbReference>
<evidence type="ECO:0000256" key="2">
    <source>
        <dbReference type="ARBA" id="ARBA00004651"/>
    </source>
</evidence>
<dbReference type="Pfam" id="PF02518">
    <property type="entry name" value="HATPase_c"/>
    <property type="match status" value="1"/>
</dbReference>
<dbReference type="EMBL" id="JBHUEK010000008">
    <property type="protein sequence ID" value="MFD1778307.1"/>
    <property type="molecule type" value="Genomic_DNA"/>
</dbReference>
<dbReference type="Gene3D" id="1.10.287.130">
    <property type="match status" value="1"/>
</dbReference>